<keyword evidence="1" id="KW-1133">Transmembrane helix</keyword>
<keyword evidence="1" id="KW-0472">Membrane</keyword>
<evidence type="ECO:0000256" key="1">
    <source>
        <dbReference type="SAM" id="Phobius"/>
    </source>
</evidence>
<dbReference type="AlphaFoldDB" id="A0A0L8IA89"/>
<keyword evidence="1" id="KW-0812">Transmembrane</keyword>
<protein>
    <submittedName>
        <fullName evidence="2">Uncharacterized protein</fullName>
    </submittedName>
</protein>
<accession>A0A0L8IA89</accession>
<proteinExistence type="predicted"/>
<name>A0A0L8IA89_OCTBM</name>
<evidence type="ECO:0000313" key="2">
    <source>
        <dbReference type="EMBL" id="KOF98418.1"/>
    </source>
</evidence>
<gene>
    <name evidence="2" type="ORF">OCBIM_22025341mg</name>
</gene>
<organism evidence="2">
    <name type="scientific">Octopus bimaculoides</name>
    <name type="common">California two-spotted octopus</name>
    <dbReference type="NCBI Taxonomy" id="37653"/>
    <lineage>
        <taxon>Eukaryota</taxon>
        <taxon>Metazoa</taxon>
        <taxon>Spiralia</taxon>
        <taxon>Lophotrochozoa</taxon>
        <taxon>Mollusca</taxon>
        <taxon>Cephalopoda</taxon>
        <taxon>Coleoidea</taxon>
        <taxon>Octopodiformes</taxon>
        <taxon>Octopoda</taxon>
        <taxon>Incirrata</taxon>
        <taxon>Octopodidae</taxon>
        <taxon>Octopus</taxon>
    </lineage>
</organism>
<sequence length="95" mass="10733">MRVIECLSIANSSSVVASPINDCNISLVNMTDFAARRISDQGISLPVLFFFCFVFVCIVIFFLVDTKSIEIAHMVKHKKILLPVFLKMELLYLCT</sequence>
<reference evidence="2" key="1">
    <citation type="submission" date="2015-07" db="EMBL/GenBank/DDBJ databases">
        <title>MeaNS - Measles Nucleotide Surveillance Program.</title>
        <authorList>
            <person name="Tran T."/>
            <person name="Druce J."/>
        </authorList>
    </citation>
    <scope>NUCLEOTIDE SEQUENCE</scope>
    <source>
        <strain evidence="2">UCB-OBI-ISO-001</strain>
        <tissue evidence="2">Gonad</tissue>
    </source>
</reference>
<feature type="transmembrane region" description="Helical" evidence="1">
    <location>
        <begin position="43"/>
        <end position="64"/>
    </location>
</feature>
<dbReference type="EMBL" id="KQ416150">
    <property type="protein sequence ID" value="KOF98418.1"/>
    <property type="molecule type" value="Genomic_DNA"/>
</dbReference>